<dbReference type="EC" id="1.4.4.2" evidence="3"/>
<dbReference type="SUPFAM" id="SSF53383">
    <property type="entry name" value="PLP-dependent transferases"/>
    <property type="match status" value="1"/>
</dbReference>
<dbReference type="InterPro" id="IPR023010">
    <property type="entry name" value="GcvPA"/>
</dbReference>
<organism evidence="3 4">
    <name type="scientific">Turneriella parva (strain ATCC BAA-1111 / DSM 21527 / NCTC 11395 / H)</name>
    <name type="common">Leptospira parva</name>
    <dbReference type="NCBI Taxonomy" id="869212"/>
    <lineage>
        <taxon>Bacteria</taxon>
        <taxon>Pseudomonadati</taxon>
        <taxon>Spirochaetota</taxon>
        <taxon>Spirochaetia</taxon>
        <taxon>Leptospirales</taxon>
        <taxon>Leptospiraceae</taxon>
        <taxon>Turneriella</taxon>
    </lineage>
</organism>
<reference evidence="3 4" key="1">
    <citation type="submission" date="2012-06" db="EMBL/GenBank/DDBJ databases">
        <title>The complete chromosome of genome of Turneriella parva DSM 21527.</title>
        <authorList>
            <consortium name="US DOE Joint Genome Institute (JGI-PGF)"/>
            <person name="Lucas S."/>
            <person name="Han J."/>
            <person name="Lapidus A."/>
            <person name="Bruce D."/>
            <person name="Goodwin L."/>
            <person name="Pitluck S."/>
            <person name="Peters L."/>
            <person name="Kyrpides N."/>
            <person name="Mavromatis K."/>
            <person name="Ivanova N."/>
            <person name="Mikhailova N."/>
            <person name="Chertkov O."/>
            <person name="Detter J.C."/>
            <person name="Tapia R."/>
            <person name="Han C."/>
            <person name="Land M."/>
            <person name="Hauser L."/>
            <person name="Markowitz V."/>
            <person name="Cheng J.-F."/>
            <person name="Hugenholtz P."/>
            <person name="Woyke T."/>
            <person name="Wu D."/>
            <person name="Gronow S."/>
            <person name="Wellnitz S."/>
            <person name="Brambilla E."/>
            <person name="Klenk H.-P."/>
            <person name="Eisen J.A."/>
        </authorList>
    </citation>
    <scope>NUCLEOTIDE SEQUENCE [LARGE SCALE GENOMIC DNA]</scope>
    <source>
        <strain evidence="4">ATCC BAA-1111 / DSM 21527 / NCTC 11395 / H</strain>
    </source>
</reference>
<dbReference type="Gene3D" id="3.40.640.10">
    <property type="entry name" value="Type I PLP-dependent aspartate aminotransferase-like (Major domain)"/>
    <property type="match status" value="1"/>
</dbReference>
<keyword evidence="4" id="KW-1185">Reference proteome</keyword>
<proteinExistence type="predicted"/>
<dbReference type="RefSeq" id="WP_014804099.1">
    <property type="nucleotide sequence ID" value="NC_018020.1"/>
</dbReference>
<evidence type="ECO:0000256" key="1">
    <source>
        <dbReference type="ARBA" id="ARBA00023002"/>
    </source>
</evidence>
<dbReference type="InterPro" id="IPR049315">
    <property type="entry name" value="GDC-P_N"/>
</dbReference>
<dbReference type="InterPro" id="IPR015421">
    <property type="entry name" value="PyrdxlP-dep_Trfase_major"/>
</dbReference>
<dbReference type="GO" id="GO:0009116">
    <property type="term" value="P:nucleoside metabolic process"/>
    <property type="evidence" value="ECO:0007669"/>
    <property type="project" value="InterPro"/>
</dbReference>
<dbReference type="PANTHER" id="PTHR42806:SF1">
    <property type="entry name" value="GLYCINE DEHYDROGENASE (DECARBOXYLATING)"/>
    <property type="match status" value="1"/>
</dbReference>
<dbReference type="PATRIC" id="fig|869212.3.peg.2982"/>
<dbReference type="AlphaFoldDB" id="I4B8J0"/>
<dbReference type="OrthoDB" id="9771867at2"/>
<dbReference type="KEGG" id="tpx:Turpa_2958"/>
<feature type="domain" description="Glycine cleavage system P-protein N-terminal" evidence="2">
    <location>
        <begin position="6"/>
        <end position="379"/>
    </location>
</feature>
<dbReference type="GO" id="GO:0004375">
    <property type="term" value="F:glycine dehydrogenase (decarboxylating) activity"/>
    <property type="evidence" value="ECO:0007669"/>
    <property type="project" value="UniProtKB-EC"/>
</dbReference>
<evidence type="ECO:0000313" key="3">
    <source>
        <dbReference type="EMBL" id="AFM13597.1"/>
    </source>
</evidence>
<evidence type="ECO:0000259" key="2">
    <source>
        <dbReference type="Pfam" id="PF02347"/>
    </source>
</evidence>
<dbReference type="Gene3D" id="3.90.1150.10">
    <property type="entry name" value="Aspartate Aminotransferase, domain 1"/>
    <property type="match status" value="1"/>
</dbReference>
<evidence type="ECO:0000313" key="4">
    <source>
        <dbReference type="Proteomes" id="UP000006048"/>
    </source>
</evidence>
<gene>
    <name evidence="3" type="ordered locus">Turpa_2958</name>
</gene>
<dbReference type="EMBL" id="CP002959">
    <property type="protein sequence ID" value="AFM13597.1"/>
    <property type="molecule type" value="Genomic_DNA"/>
</dbReference>
<dbReference type="InterPro" id="IPR015424">
    <property type="entry name" value="PyrdxlP-dep_Trfase"/>
</dbReference>
<name>I4B8J0_TURPD</name>
<protein>
    <submittedName>
        <fullName evidence="3">Glycine dehydrogenase (Decarboxylating) alpha subunit</fullName>
        <ecNumber evidence="3">1.4.4.2</ecNumber>
    </submittedName>
</protein>
<sequence length="441" mass="48446">MPYTVHSAESREAILKTLGVGSADALFAHIPKEVHKPTSAGLEPALGEYELLSRFHQIVSEGKSPLTDHCCGYGLYRHRIPLSVDHLGSRREFVTSYTPYQPEVAQGTLQALFEYQSLLAIMTGMPVANASLYDGSTALVEAVRMAMRQKGLGNARIYFSAGVNPRYEQVFQSYFLDAEGKRFAETIRLGHDAKSGVTEWPTESADIVVVQNPHYLGVAEPVQNLATLYPQATVIYLTTEVLSTVILDNPAAWGAEIVCGEAQSLGLPVHYSGPGLGFIAATKDYLRNMPGRLVGKTTAKDAFGRDTDAFVITLATREQHIRREKATSNICSNQTLMAVRAAIFMSALGWQGMQKLVARSMEKAHAFAAELRAKNPAALLFPEGTVFHEVAWRSDKLDAIIQRCVAQGFYPGVRLDSTTMLSYFHDDFSDSMLNFLTAELL</sequence>
<dbReference type="NCBIfam" id="NF001696">
    <property type="entry name" value="PRK00451.1"/>
    <property type="match status" value="1"/>
</dbReference>
<keyword evidence="1 3" id="KW-0560">Oxidoreductase</keyword>
<dbReference type="STRING" id="869212.Turpa_2958"/>
<dbReference type="HOGENOM" id="CLU_004620_0_2_12"/>
<dbReference type="Pfam" id="PF02347">
    <property type="entry name" value="GDC-P"/>
    <property type="match status" value="1"/>
</dbReference>
<accession>I4B8J0</accession>
<dbReference type="InterPro" id="IPR015422">
    <property type="entry name" value="PyrdxlP-dep_Trfase_small"/>
</dbReference>
<dbReference type="Proteomes" id="UP000006048">
    <property type="component" value="Chromosome"/>
</dbReference>
<dbReference type="PANTHER" id="PTHR42806">
    <property type="entry name" value="GLYCINE CLEAVAGE SYSTEM P-PROTEIN"/>
    <property type="match status" value="1"/>
</dbReference>